<reference evidence="11 12" key="1">
    <citation type="submission" date="2019-03" db="EMBL/GenBank/DDBJ databases">
        <title>Genomic Encyclopedia of Type Strains, Phase IV (KMG-IV): sequencing the most valuable type-strain genomes for metagenomic binning, comparative biology and taxonomic classification.</title>
        <authorList>
            <person name="Goeker M."/>
        </authorList>
    </citation>
    <scope>NUCLEOTIDE SEQUENCE [LARGE SCALE GENOMIC DNA]</scope>
    <source>
        <strain evidence="11 12">DSM 100451</strain>
    </source>
</reference>
<dbReference type="SUPFAM" id="SSF56719">
    <property type="entry name" value="Type II DNA topoisomerase"/>
    <property type="match status" value="1"/>
</dbReference>
<evidence type="ECO:0000256" key="5">
    <source>
        <dbReference type="ARBA" id="ARBA00023125"/>
    </source>
</evidence>
<dbReference type="GO" id="GO:0005524">
    <property type="term" value="F:ATP binding"/>
    <property type="evidence" value="ECO:0007669"/>
    <property type="project" value="InterPro"/>
</dbReference>
<evidence type="ECO:0000256" key="1">
    <source>
        <dbReference type="ARBA" id="ARBA00000185"/>
    </source>
</evidence>
<dbReference type="InterPro" id="IPR013758">
    <property type="entry name" value="Topo_IIA_A/C_ab"/>
</dbReference>
<sequence>MAKKQTKRATPARPQLGDNVEILDAGVVIQSPITETLEKNYMPYAMSVIVSRALPEIDGFKPAHRKLLYTMYGMGLLKGARTKSANIVGSTMHLNPHGDAAIYETMVRMGRGNESLLVPFVDSKGNFGKAYSRDMAYAASRYTEAKLEAVCEELFRDIDKDTVDFVPNYDGTTTEPTLLPVTFPTILANNTLGIAVGMASNICSFNLAELCETTVALMRHPDHDLLTTLPAPDFVGGGEILYNEAELRKIYETGRGSVRVRAQYRYEKDGNMLEITRIPPTTTVEAVMDKIAELVKTGKIKEISDMRDETDLNGLKLTIDLKRGQDPDKLMQKLFRTTPLEDSFACNFNLLIGGQPRVLGVRQILNEWVAFRVECVRRRTYHDLQGKQKRLHLLKGLEAILLDIDKAIRIVRETEEDAEVVPNLMIGFGIDETQAEYVAEIKLRHLNREYILKRTQEIADLEAEIARLEEILKSEAKIRRIIIEELNAVAKKYGQPRRCTILYDVETADSAAEEESLPDYPVTVFFTREGYFKKITPQSLRMSGEQKLKEGDEVVQQIETRNDAWLLFFTDQRQVYKCRAADFADTKASVMGEFVAASLGMDEGEQPVYMAVTLDYSGYMLFAYANGKFAKIAMNSYATKQNRKKLLKAYSDKEQLACMVQLPEETELAVRTSGGRMLLAHTTQIAEKQTRDTAGVAVITLKKNQHIEWVKPAGELELTNPHRYRVRSLPAAGALVREEDVAEQLQLGQ</sequence>
<protein>
    <recommendedName>
        <fullName evidence="2">DNA topoisomerase (ATP-hydrolyzing)</fullName>
        <ecNumber evidence="2">5.6.2.2</ecNumber>
    </recommendedName>
</protein>
<feature type="active site" description="O-(5'-phospho-DNA)-tyrosine intermediate" evidence="8">
    <location>
        <position position="142"/>
    </location>
</feature>
<dbReference type="Gene3D" id="1.10.268.10">
    <property type="entry name" value="Topoisomerase, domain 3"/>
    <property type="match status" value="1"/>
</dbReference>
<comment type="caution">
    <text evidence="11">The sequence shown here is derived from an EMBL/GenBank/DDBJ whole genome shotgun (WGS) entry which is preliminary data.</text>
</comment>
<dbReference type="InterPro" id="IPR013757">
    <property type="entry name" value="Topo_IIA_A_a_sf"/>
</dbReference>
<evidence type="ECO:0000256" key="7">
    <source>
        <dbReference type="ARBA" id="ARBA00023235"/>
    </source>
</evidence>
<dbReference type="CDD" id="cd00187">
    <property type="entry name" value="TOP4c"/>
    <property type="match status" value="1"/>
</dbReference>
<feature type="domain" description="Topo IIA-type catalytic" evidence="10">
    <location>
        <begin position="53"/>
        <end position="520"/>
    </location>
</feature>
<accession>A0A4R1QRA5</accession>
<dbReference type="InterPro" id="IPR002205">
    <property type="entry name" value="Topo_IIA_dom_A"/>
</dbReference>
<dbReference type="AlphaFoldDB" id="A0A4R1QRA5"/>
<dbReference type="STRING" id="1650663.GCA_001486665_03573"/>
<dbReference type="Pfam" id="PF03989">
    <property type="entry name" value="DNA_gyraseA_C"/>
    <property type="match status" value="2"/>
</dbReference>
<gene>
    <name evidence="11" type="ORF">EDD77_11655</name>
</gene>
<evidence type="ECO:0000256" key="4">
    <source>
        <dbReference type="ARBA" id="ARBA00023029"/>
    </source>
</evidence>
<dbReference type="InterPro" id="IPR035516">
    <property type="entry name" value="Gyrase/topoIV_suA_C"/>
</dbReference>
<evidence type="ECO:0000256" key="9">
    <source>
        <dbReference type="SAM" id="Coils"/>
    </source>
</evidence>
<dbReference type="RefSeq" id="WP_058967159.1">
    <property type="nucleotide sequence ID" value="NZ_CABKVM010000019.1"/>
</dbReference>
<name>A0A4R1QRA5_9FIRM</name>
<keyword evidence="9" id="KW-0175">Coiled coil</keyword>
<dbReference type="Proteomes" id="UP000295184">
    <property type="component" value="Unassembled WGS sequence"/>
</dbReference>
<dbReference type="PANTHER" id="PTHR43493:SF1">
    <property type="entry name" value="DNA TOPOISOMERASE 4 SUBUNIT A"/>
    <property type="match status" value="1"/>
</dbReference>
<dbReference type="Gene3D" id="3.90.199.10">
    <property type="entry name" value="Topoisomerase II, domain 5"/>
    <property type="match status" value="1"/>
</dbReference>
<dbReference type="OrthoDB" id="9806486at2"/>
<evidence type="ECO:0000313" key="11">
    <source>
        <dbReference type="EMBL" id="TCL55541.1"/>
    </source>
</evidence>
<keyword evidence="7 8" id="KW-0413">Isomerase</keyword>
<comment type="catalytic activity">
    <reaction evidence="1 8">
        <text>ATP-dependent breakage, passage and rejoining of double-stranded DNA.</text>
        <dbReference type="EC" id="5.6.2.2"/>
    </reaction>
</comment>
<evidence type="ECO:0000256" key="6">
    <source>
        <dbReference type="ARBA" id="ARBA00023136"/>
    </source>
</evidence>
<keyword evidence="6" id="KW-0472">Membrane</keyword>
<evidence type="ECO:0000256" key="8">
    <source>
        <dbReference type="PROSITE-ProRule" id="PRU01384"/>
    </source>
</evidence>
<dbReference type="Pfam" id="PF00521">
    <property type="entry name" value="DNA_topoisoIV"/>
    <property type="match status" value="1"/>
</dbReference>
<dbReference type="PROSITE" id="PS52040">
    <property type="entry name" value="TOPO_IIA"/>
    <property type="match status" value="1"/>
</dbReference>
<keyword evidence="5 8" id="KW-0238">DNA-binding</keyword>
<dbReference type="GO" id="GO:0005737">
    <property type="term" value="C:cytoplasm"/>
    <property type="evidence" value="ECO:0007669"/>
    <property type="project" value="TreeGrafter"/>
</dbReference>
<dbReference type="Gene3D" id="3.30.1360.40">
    <property type="match status" value="1"/>
</dbReference>
<dbReference type="InterPro" id="IPR013760">
    <property type="entry name" value="Topo_IIA-like_dom_sf"/>
</dbReference>
<dbReference type="GO" id="GO:0006265">
    <property type="term" value="P:DNA topological change"/>
    <property type="evidence" value="ECO:0007669"/>
    <property type="project" value="UniProtKB-UniRule"/>
</dbReference>
<evidence type="ECO:0000313" key="12">
    <source>
        <dbReference type="Proteomes" id="UP000295184"/>
    </source>
</evidence>
<dbReference type="GO" id="GO:0009330">
    <property type="term" value="C:DNA topoisomerase type II (double strand cut, ATP-hydrolyzing) complex"/>
    <property type="evidence" value="ECO:0007669"/>
    <property type="project" value="TreeGrafter"/>
</dbReference>
<evidence type="ECO:0000259" key="10">
    <source>
        <dbReference type="PROSITE" id="PS52040"/>
    </source>
</evidence>
<dbReference type="SMART" id="SM00434">
    <property type="entry name" value="TOP4c"/>
    <property type="match status" value="1"/>
</dbReference>
<dbReference type="GO" id="GO:0034335">
    <property type="term" value="F:DNA negative supercoiling activity"/>
    <property type="evidence" value="ECO:0007669"/>
    <property type="project" value="UniProtKB-ARBA"/>
</dbReference>
<evidence type="ECO:0000256" key="2">
    <source>
        <dbReference type="ARBA" id="ARBA00012895"/>
    </source>
</evidence>
<dbReference type="EMBL" id="SLUM01000016">
    <property type="protein sequence ID" value="TCL55541.1"/>
    <property type="molecule type" value="Genomic_DNA"/>
</dbReference>
<dbReference type="Gene3D" id="2.120.10.90">
    <property type="entry name" value="DNA gyrase/topoisomerase IV, subunit A, C-terminal"/>
    <property type="match status" value="1"/>
</dbReference>
<dbReference type="PANTHER" id="PTHR43493">
    <property type="entry name" value="DNA GYRASE/TOPOISOMERASE SUBUNIT A"/>
    <property type="match status" value="1"/>
</dbReference>
<feature type="coiled-coil region" evidence="9">
    <location>
        <begin position="451"/>
        <end position="478"/>
    </location>
</feature>
<keyword evidence="4 8" id="KW-0799">Topoisomerase</keyword>
<evidence type="ECO:0000256" key="3">
    <source>
        <dbReference type="ARBA" id="ARBA00022475"/>
    </source>
</evidence>
<organism evidence="11 12">
    <name type="scientific">Allofournierella massiliensis</name>
    <dbReference type="NCBI Taxonomy" id="1650663"/>
    <lineage>
        <taxon>Bacteria</taxon>
        <taxon>Bacillati</taxon>
        <taxon>Bacillota</taxon>
        <taxon>Clostridia</taxon>
        <taxon>Eubacteriales</taxon>
        <taxon>Oscillospiraceae</taxon>
        <taxon>Allofournierella</taxon>
    </lineage>
</organism>
<dbReference type="InterPro" id="IPR006691">
    <property type="entry name" value="GyrA/parC_rep"/>
</dbReference>
<proteinExistence type="predicted"/>
<keyword evidence="3" id="KW-1003">Cell membrane</keyword>
<dbReference type="EC" id="5.6.2.2" evidence="2"/>
<dbReference type="GO" id="GO:0003677">
    <property type="term" value="F:DNA binding"/>
    <property type="evidence" value="ECO:0007669"/>
    <property type="project" value="UniProtKB-UniRule"/>
</dbReference>
<dbReference type="InterPro" id="IPR050220">
    <property type="entry name" value="Type_II_DNA_Topoisomerases"/>
</dbReference>
<dbReference type="SUPFAM" id="SSF101904">
    <property type="entry name" value="GyrA/ParC C-terminal domain-like"/>
    <property type="match status" value="1"/>
</dbReference>